<evidence type="ECO:0000256" key="4">
    <source>
        <dbReference type="PIRSR" id="PIRSR602401-1"/>
    </source>
</evidence>
<dbReference type="InterPro" id="IPR017972">
    <property type="entry name" value="Cyt_P450_CS"/>
</dbReference>
<dbReference type="FunFam" id="1.10.630.10:FF:000011">
    <property type="entry name" value="Cytochrome P450 83B1"/>
    <property type="match status" value="1"/>
</dbReference>
<comment type="similarity">
    <text evidence="1 5">Belongs to the cytochrome P450 family.</text>
</comment>
<accession>A0AAQ3WTU8</accession>
<dbReference type="GO" id="GO:0004497">
    <property type="term" value="F:monooxygenase activity"/>
    <property type="evidence" value="ECO:0007669"/>
    <property type="project" value="UniProtKB-KW"/>
</dbReference>
<keyword evidence="6" id="KW-1133">Transmembrane helix</keyword>
<dbReference type="PANTHER" id="PTHR47955:SF15">
    <property type="entry name" value="CYTOCHROME P450 71A2-LIKE"/>
    <property type="match status" value="1"/>
</dbReference>
<dbReference type="GO" id="GO:0020037">
    <property type="term" value="F:heme binding"/>
    <property type="evidence" value="ECO:0007669"/>
    <property type="project" value="InterPro"/>
</dbReference>
<keyword evidence="2 4" id="KW-0479">Metal-binding</keyword>
<dbReference type="PANTHER" id="PTHR47955">
    <property type="entry name" value="CYTOCHROME P450 FAMILY 71 PROTEIN"/>
    <property type="match status" value="1"/>
</dbReference>
<dbReference type="Pfam" id="PF00067">
    <property type="entry name" value="p450"/>
    <property type="match status" value="1"/>
</dbReference>
<dbReference type="Gene3D" id="1.10.630.10">
    <property type="entry name" value="Cytochrome P450"/>
    <property type="match status" value="1"/>
</dbReference>
<dbReference type="CDD" id="cd11072">
    <property type="entry name" value="CYP71-like"/>
    <property type="match status" value="1"/>
</dbReference>
<reference evidence="7 8" key="1">
    <citation type="submission" date="2024-02" db="EMBL/GenBank/DDBJ databases">
        <title>High-quality chromosome-scale genome assembly of Pensacola bahiagrass (Paspalum notatum Flugge var. saurae).</title>
        <authorList>
            <person name="Vega J.M."/>
            <person name="Podio M."/>
            <person name="Orjuela J."/>
            <person name="Siena L.A."/>
            <person name="Pessino S.C."/>
            <person name="Combes M.C."/>
            <person name="Mariac C."/>
            <person name="Albertini E."/>
            <person name="Pupilli F."/>
            <person name="Ortiz J.P.A."/>
            <person name="Leblanc O."/>
        </authorList>
    </citation>
    <scope>NUCLEOTIDE SEQUENCE [LARGE SCALE GENOMIC DNA]</scope>
    <source>
        <strain evidence="7">R1</strain>
        <tissue evidence="7">Leaf</tissue>
    </source>
</reference>
<evidence type="ECO:0000256" key="2">
    <source>
        <dbReference type="ARBA" id="ARBA00022723"/>
    </source>
</evidence>
<keyword evidence="6" id="KW-0472">Membrane</keyword>
<dbReference type="EMBL" id="CP144748">
    <property type="protein sequence ID" value="WVZ72921.1"/>
    <property type="molecule type" value="Genomic_DNA"/>
</dbReference>
<proteinExistence type="inferred from homology"/>
<keyword evidence="4 5" id="KW-0349">Heme</keyword>
<dbReference type="PRINTS" id="PR00385">
    <property type="entry name" value="P450"/>
</dbReference>
<evidence type="ECO:0000256" key="1">
    <source>
        <dbReference type="ARBA" id="ARBA00010617"/>
    </source>
</evidence>
<keyword evidence="6" id="KW-0812">Transmembrane</keyword>
<dbReference type="InterPro" id="IPR036396">
    <property type="entry name" value="Cyt_P450_sf"/>
</dbReference>
<dbReference type="Proteomes" id="UP001341281">
    <property type="component" value="Chromosome 04"/>
</dbReference>
<gene>
    <name evidence="7" type="ORF">U9M48_021303</name>
</gene>
<feature type="non-terminal residue" evidence="7">
    <location>
        <position position="1"/>
    </location>
</feature>
<dbReference type="InterPro" id="IPR002401">
    <property type="entry name" value="Cyt_P450_E_grp-I"/>
</dbReference>
<feature type="binding site" description="axial binding residue" evidence="4">
    <location>
        <position position="468"/>
    </location>
    <ligand>
        <name>heme</name>
        <dbReference type="ChEBI" id="CHEBI:30413"/>
    </ligand>
    <ligandPart>
        <name>Fe</name>
        <dbReference type="ChEBI" id="CHEBI:18248"/>
    </ligandPart>
</feature>
<keyword evidence="3 4" id="KW-0408">Iron</keyword>
<sequence>THPERSAAVASANMDVVVSSFVALLFIALLSLLLFATSRKGSPSSRDGRRLPPSPPGLPLLGHLPLLGSLPHRKLRSMAASCGPVMLLYMGRVPTVVASSAAAAQEIMKTRDLAFASRPRVRMAERLLYGRDVGFVPYGEHWRQARRVCVLHLLSQRRVQAFRHVREQEAAAMVGRVRGAGAGAVVNLSALMISYTNSVISRAAFGDDGRYRLHDGESLAKLFADFEGLLGTVTMGEFVPWLAWVDTLTGLDAKVTRTALEMDAFLERVIADHRERRRGGHREGGEDHRDFVDVLLDVNEAEKEAGGVLFDSIAIKGVIMDMFSAATDTTQTVLVWAMAELINHPQEMRRVQVEIRAAVGDGNHVTEDHLGELRYLRCVIKETFRLHTPLPLLLPRETMVDTEMLGYHVPARSRVVVNAWAIARDPMTWEHAEEFVPERFARDDLTVDYLLTGQDFRFVPFGAGRRGCPAVGFAVPKMELALASLLYHFDWELPPGPGGGTPKQLETDELNGLSVRLKATLQLVAKPWCHRQ</sequence>
<dbReference type="PROSITE" id="PS00086">
    <property type="entry name" value="CYTOCHROME_P450"/>
    <property type="match status" value="1"/>
</dbReference>
<dbReference type="GO" id="GO:0016705">
    <property type="term" value="F:oxidoreductase activity, acting on paired donors, with incorporation or reduction of molecular oxygen"/>
    <property type="evidence" value="ECO:0007669"/>
    <property type="project" value="InterPro"/>
</dbReference>
<feature type="transmembrane region" description="Helical" evidence="6">
    <location>
        <begin position="16"/>
        <end position="36"/>
    </location>
</feature>
<keyword evidence="5" id="KW-0560">Oxidoreductase</keyword>
<dbReference type="InterPro" id="IPR001128">
    <property type="entry name" value="Cyt_P450"/>
</dbReference>
<dbReference type="PRINTS" id="PR00463">
    <property type="entry name" value="EP450I"/>
</dbReference>
<evidence type="ECO:0008006" key="9">
    <source>
        <dbReference type="Google" id="ProtNLM"/>
    </source>
</evidence>
<evidence type="ECO:0000313" key="7">
    <source>
        <dbReference type="EMBL" id="WVZ72921.1"/>
    </source>
</evidence>
<protein>
    <recommendedName>
        <fullName evidence="9">Cytochrome P450 71A1</fullName>
    </recommendedName>
</protein>
<organism evidence="7 8">
    <name type="scientific">Paspalum notatum var. saurae</name>
    <dbReference type="NCBI Taxonomy" id="547442"/>
    <lineage>
        <taxon>Eukaryota</taxon>
        <taxon>Viridiplantae</taxon>
        <taxon>Streptophyta</taxon>
        <taxon>Embryophyta</taxon>
        <taxon>Tracheophyta</taxon>
        <taxon>Spermatophyta</taxon>
        <taxon>Magnoliopsida</taxon>
        <taxon>Liliopsida</taxon>
        <taxon>Poales</taxon>
        <taxon>Poaceae</taxon>
        <taxon>PACMAD clade</taxon>
        <taxon>Panicoideae</taxon>
        <taxon>Andropogonodae</taxon>
        <taxon>Paspaleae</taxon>
        <taxon>Paspalinae</taxon>
        <taxon>Paspalum</taxon>
    </lineage>
</organism>
<evidence type="ECO:0000256" key="6">
    <source>
        <dbReference type="SAM" id="Phobius"/>
    </source>
</evidence>
<dbReference type="GO" id="GO:0005506">
    <property type="term" value="F:iron ion binding"/>
    <property type="evidence" value="ECO:0007669"/>
    <property type="project" value="InterPro"/>
</dbReference>
<keyword evidence="8" id="KW-1185">Reference proteome</keyword>
<evidence type="ECO:0000313" key="8">
    <source>
        <dbReference type="Proteomes" id="UP001341281"/>
    </source>
</evidence>
<comment type="cofactor">
    <cofactor evidence="4">
        <name>heme</name>
        <dbReference type="ChEBI" id="CHEBI:30413"/>
    </cofactor>
</comment>
<dbReference type="AlphaFoldDB" id="A0AAQ3WTU8"/>
<keyword evidence="5" id="KW-0503">Monooxygenase</keyword>
<evidence type="ECO:0000256" key="5">
    <source>
        <dbReference type="RuleBase" id="RU000461"/>
    </source>
</evidence>
<name>A0AAQ3WTU8_PASNO</name>
<evidence type="ECO:0000256" key="3">
    <source>
        <dbReference type="ARBA" id="ARBA00023004"/>
    </source>
</evidence>
<dbReference type="SUPFAM" id="SSF48264">
    <property type="entry name" value="Cytochrome P450"/>
    <property type="match status" value="1"/>
</dbReference>